<feature type="domain" description="Bacterial surface antigen (D15)" evidence="3">
    <location>
        <begin position="184"/>
        <end position="314"/>
    </location>
</feature>
<evidence type="ECO:0000259" key="3">
    <source>
        <dbReference type="Pfam" id="PF01103"/>
    </source>
</evidence>
<comment type="subcellular location">
    <subcellularLocation>
        <location evidence="1">Membrane</location>
    </subcellularLocation>
</comment>
<comment type="caution">
    <text evidence="4">The sequence shown here is derived from an EMBL/GenBank/DDBJ whole genome shotgun (WGS) entry which is preliminary data.</text>
</comment>
<organism evidence="4 5">
    <name type="scientific">Hallerella porci</name>
    <dbReference type="NCBI Taxonomy" id="1945871"/>
    <lineage>
        <taxon>Bacteria</taxon>
        <taxon>Pseudomonadati</taxon>
        <taxon>Fibrobacterota</taxon>
        <taxon>Fibrobacteria</taxon>
        <taxon>Fibrobacterales</taxon>
        <taxon>Fibrobacteraceae</taxon>
        <taxon>Hallerella</taxon>
    </lineage>
</organism>
<protein>
    <submittedName>
        <fullName evidence="4">Surface antigen-like protein</fullName>
    </submittedName>
</protein>
<reference evidence="4 5" key="1">
    <citation type="submission" date="2018-05" db="EMBL/GenBank/DDBJ databases">
        <title>Animal gut microbial communities from fecal samples from Wisconsin, USA.</title>
        <authorList>
            <person name="Neumann A."/>
        </authorList>
    </citation>
    <scope>NUCLEOTIDE SEQUENCE [LARGE SCALE GENOMIC DNA]</scope>
    <source>
        <strain evidence="4 5">UWS4</strain>
    </source>
</reference>
<dbReference type="InterPro" id="IPR000184">
    <property type="entry name" value="Bac_surfAg_D15"/>
</dbReference>
<sequence length="369" mass="41823">MKISLGIFAFSFSISFATEIAELKTSENLPTEPADSVHFQRFAALPVLGYAEETKLKYGAMLLFFTKPNAPGENATSFDFAVMGTTKGQLEVDVSPDLYLLNGLIHSDISFVYWNWRAKYYGVGNSPDDDIYMRYDMDLFKLSVPVDVSIFPTRLANALRMGPYFYFEKNTASFSHGDVSSPERTGGIRSGIGYQLTLDLRDNVNWPINGIFGQIRQVFYSKAFGGDYNFFMQSFDLRTYSYLFWGTSVALGAIYEVEKGDAPFDMLPTLDGIKRFRGVERGKFLDKQSISTQVEFRKHLFWRLAGTIFFEAGKVGPYFSELARNRWHYAPGFGGRLLLNKAEKTYVRGDLSLVDGKNLGMTIYIREAF</sequence>
<evidence type="ECO:0000256" key="2">
    <source>
        <dbReference type="ARBA" id="ARBA00023136"/>
    </source>
</evidence>
<gene>
    <name evidence="4" type="ORF">B0H50_11742</name>
</gene>
<accession>A0ABX5LNN5</accession>
<name>A0ABX5LNN5_9BACT</name>
<dbReference type="EMBL" id="QGHD01000017">
    <property type="protein sequence ID" value="PWK96073.1"/>
    <property type="molecule type" value="Genomic_DNA"/>
</dbReference>
<dbReference type="Pfam" id="PF01103">
    <property type="entry name" value="Omp85"/>
    <property type="match status" value="1"/>
</dbReference>
<dbReference type="Proteomes" id="UP000245523">
    <property type="component" value="Unassembled WGS sequence"/>
</dbReference>
<dbReference type="RefSeq" id="WP_109587567.1">
    <property type="nucleotide sequence ID" value="NZ_QGHD01000017.1"/>
</dbReference>
<proteinExistence type="predicted"/>
<keyword evidence="5" id="KW-1185">Reference proteome</keyword>
<evidence type="ECO:0000313" key="4">
    <source>
        <dbReference type="EMBL" id="PWK96073.1"/>
    </source>
</evidence>
<evidence type="ECO:0000313" key="5">
    <source>
        <dbReference type="Proteomes" id="UP000245523"/>
    </source>
</evidence>
<evidence type="ECO:0000256" key="1">
    <source>
        <dbReference type="ARBA" id="ARBA00004370"/>
    </source>
</evidence>
<keyword evidence="2" id="KW-0472">Membrane</keyword>
<dbReference type="Gene3D" id="2.40.160.50">
    <property type="entry name" value="membrane protein fhac: a member of the omp85/tpsb transporter family"/>
    <property type="match status" value="1"/>
</dbReference>